<dbReference type="EMBL" id="BX548175">
    <property type="protein sequence ID" value="CAX31868.1"/>
    <property type="molecule type" value="Genomic_DNA"/>
</dbReference>
<reference evidence="1 2" key="1">
    <citation type="journal article" date="2003" name="Nature">
        <title>Genome divergence in two Prochlorococcus ecotypes reflects oceanic niche differentiation.</title>
        <authorList>
            <person name="Rocap G."/>
            <person name="Larimer F.W."/>
            <person name="Lamerdin J.E."/>
            <person name="Malfatti S."/>
            <person name="Chain P."/>
            <person name="Ahlgren N.A."/>
            <person name="Arellano A."/>
            <person name="Coleman M."/>
            <person name="Hauser L."/>
            <person name="Hess W.R."/>
            <person name="Johnson Z.I."/>
            <person name="Land M.L."/>
            <person name="Lindell D."/>
            <person name="Post A.F."/>
            <person name="Regala W."/>
            <person name="Shah M."/>
            <person name="Shaw S.L."/>
            <person name="Steglich C."/>
            <person name="Sullivan M.B."/>
            <person name="Ting C.S."/>
            <person name="Tolonen A."/>
            <person name="Webb E.A."/>
            <person name="Zinser E.R."/>
            <person name="Chisholm S.W."/>
        </authorList>
    </citation>
    <scope>NUCLEOTIDE SEQUENCE [LARGE SCALE GENOMIC DNA]</scope>
    <source>
        <strain evidence="2">MIT 9313</strain>
    </source>
</reference>
<dbReference type="Proteomes" id="UP000001423">
    <property type="component" value="Chromosome"/>
</dbReference>
<proteinExistence type="predicted"/>
<keyword evidence="2" id="KW-1185">Reference proteome</keyword>
<dbReference type="HOGENOM" id="CLU_3028776_0_0_3"/>
<accession>B9ERH1</accession>
<dbReference type="AlphaFoldDB" id="B9ERH1"/>
<protein>
    <submittedName>
        <fullName evidence="1">Uncharacterized protein</fullName>
    </submittedName>
</protein>
<sequence>MREHLADNAFSSGIDSDKICEGSAAIDPELPRHAIEPVAWQSIVPPLSSLAGVAD</sequence>
<evidence type="ECO:0000313" key="2">
    <source>
        <dbReference type="Proteomes" id="UP000001423"/>
    </source>
</evidence>
<dbReference type="KEGG" id="pmt:PMT_2349"/>
<evidence type="ECO:0000313" key="1">
    <source>
        <dbReference type="EMBL" id="CAX31868.1"/>
    </source>
</evidence>
<name>B9ERH1_PROMM</name>
<organism evidence="1 2">
    <name type="scientific">Prochlorococcus marinus (strain MIT 9313)</name>
    <dbReference type="NCBI Taxonomy" id="74547"/>
    <lineage>
        <taxon>Bacteria</taxon>
        <taxon>Bacillati</taxon>
        <taxon>Cyanobacteriota</taxon>
        <taxon>Cyanophyceae</taxon>
        <taxon>Synechococcales</taxon>
        <taxon>Prochlorococcaceae</taxon>
        <taxon>Prochlorococcus</taxon>
    </lineage>
</organism>
<gene>
    <name evidence="1" type="ordered locus">PMT_2349</name>
</gene>